<protein>
    <submittedName>
        <fullName evidence="1">Uncharacterized protein</fullName>
    </submittedName>
</protein>
<sequence>MTGLPNHLGCTDVVVWDICDVPDTRANVVARLQGVLISAAKTGEEMWFKGSTLRVQGPLGPPNLGDKGD</sequence>
<evidence type="ECO:0000313" key="2">
    <source>
        <dbReference type="Proteomes" id="UP000636709"/>
    </source>
</evidence>
<keyword evidence="2" id="KW-1185">Reference proteome</keyword>
<dbReference type="Proteomes" id="UP000636709">
    <property type="component" value="Unassembled WGS sequence"/>
</dbReference>
<name>A0A835ECM6_9POAL</name>
<organism evidence="1 2">
    <name type="scientific">Digitaria exilis</name>
    <dbReference type="NCBI Taxonomy" id="1010633"/>
    <lineage>
        <taxon>Eukaryota</taxon>
        <taxon>Viridiplantae</taxon>
        <taxon>Streptophyta</taxon>
        <taxon>Embryophyta</taxon>
        <taxon>Tracheophyta</taxon>
        <taxon>Spermatophyta</taxon>
        <taxon>Magnoliopsida</taxon>
        <taxon>Liliopsida</taxon>
        <taxon>Poales</taxon>
        <taxon>Poaceae</taxon>
        <taxon>PACMAD clade</taxon>
        <taxon>Panicoideae</taxon>
        <taxon>Panicodae</taxon>
        <taxon>Paniceae</taxon>
        <taxon>Anthephorinae</taxon>
        <taxon>Digitaria</taxon>
    </lineage>
</organism>
<dbReference type="EMBL" id="JACEFO010002208">
    <property type="protein sequence ID" value="KAF8673328.1"/>
    <property type="molecule type" value="Genomic_DNA"/>
</dbReference>
<accession>A0A835ECM6</accession>
<evidence type="ECO:0000313" key="1">
    <source>
        <dbReference type="EMBL" id="KAF8673328.1"/>
    </source>
</evidence>
<reference evidence="1" key="1">
    <citation type="submission" date="2020-07" db="EMBL/GenBank/DDBJ databases">
        <title>Genome sequence and genetic diversity analysis of an under-domesticated orphan crop, white fonio (Digitaria exilis).</title>
        <authorList>
            <person name="Bennetzen J.L."/>
            <person name="Chen S."/>
            <person name="Ma X."/>
            <person name="Wang X."/>
            <person name="Yssel A.E.J."/>
            <person name="Chaluvadi S.R."/>
            <person name="Johnson M."/>
            <person name="Gangashetty P."/>
            <person name="Hamidou F."/>
            <person name="Sanogo M.D."/>
            <person name="Zwaenepoel A."/>
            <person name="Wallace J."/>
            <person name="Van De Peer Y."/>
            <person name="Van Deynze A."/>
        </authorList>
    </citation>
    <scope>NUCLEOTIDE SEQUENCE</scope>
    <source>
        <tissue evidence="1">Leaves</tissue>
    </source>
</reference>
<comment type="caution">
    <text evidence="1">The sequence shown here is derived from an EMBL/GenBank/DDBJ whole genome shotgun (WGS) entry which is preliminary data.</text>
</comment>
<proteinExistence type="predicted"/>
<dbReference type="AlphaFoldDB" id="A0A835ECM6"/>
<gene>
    <name evidence="1" type="ORF">HU200_048886</name>
</gene>